<name>A0ABY7VTF4_9BACT</name>
<accession>A0ABY7VTF4</accession>
<dbReference type="EMBL" id="CP117811">
    <property type="protein sequence ID" value="WDE97039.1"/>
    <property type="molecule type" value="Genomic_DNA"/>
</dbReference>
<feature type="signal peptide" evidence="1">
    <location>
        <begin position="1"/>
        <end position="17"/>
    </location>
</feature>
<evidence type="ECO:0000256" key="1">
    <source>
        <dbReference type="SAM" id="SignalP"/>
    </source>
</evidence>
<keyword evidence="1" id="KW-0732">Signal</keyword>
<evidence type="ECO:0000313" key="2">
    <source>
        <dbReference type="EMBL" id="WDE97039.1"/>
    </source>
</evidence>
<feature type="chain" id="PRO_5045111662" evidence="1">
    <location>
        <begin position="18"/>
        <end position="101"/>
    </location>
</feature>
<protein>
    <submittedName>
        <fullName evidence="2">Uncharacterized protein</fullName>
    </submittedName>
</protein>
<keyword evidence="3" id="KW-1185">Reference proteome</keyword>
<organism evidence="2 3">
    <name type="scientific">Lentisphaera profundi</name>
    <dbReference type="NCBI Taxonomy" id="1658616"/>
    <lineage>
        <taxon>Bacteria</taxon>
        <taxon>Pseudomonadati</taxon>
        <taxon>Lentisphaerota</taxon>
        <taxon>Lentisphaeria</taxon>
        <taxon>Lentisphaerales</taxon>
        <taxon>Lentisphaeraceae</taxon>
        <taxon>Lentisphaera</taxon>
    </lineage>
</organism>
<dbReference type="Proteomes" id="UP001214250">
    <property type="component" value="Chromosome 1"/>
</dbReference>
<reference evidence="2 3" key="1">
    <citation type="submission" date="2023-02" db="EMBL/GenBank/DDBJ databases">
        <title>Genome sequence of Lentisphaera profundi SAORIC-696.</title>
        <authorList>
            <person name="Kim e."/>
            <person name="Cho J.-C."/>
            <person name="Choi A."/>
            <person name="Kang I."/>
        </authorList>
    </citation>
    <scope>NUCLEOTIDE SEQUENCE [LARGE SCALE GENOMIC DNA]</scope>
    <source>
        <strain evidence="2 3">SAORIC-696</strain>
    </source>
</reference>
<sequence length="101" mass="11808">MTKLLLILFIFSCGIFASEQHDKLFNDYIASLAKNEQIYFTPVNKLQKNDSAIYEKKLVFRFYRKGFLMAYQGQVEKVLLRDPSPKQKSGKTINKLSEHKN</sequence>
<dbReference type="RefSeq" id="WP_274151179.1">
    <property type="nucleotide sequence ID" value="NZ_CP117811.1"/>
</dbReference>
<gene>
    <name evidence="2" type="ORF">PQO03_03590</name>
</gene>
<proteinExistence type="predicted"/>
<evidence type="ECO:0000313" key="3">
    <source>
        <dbReference type="Proteomes" id="UP001214250"/>
    </source>
</evidence>